<dbReference type="GO" id="GO:0097546">
    <property type="term" value="C:ciliary base"/>
    <property type="evidence" value="ECO:0007669"/>
    <property type="project" value="TreeGrafter"/>
</dbReference>
<dbReference type="OrthoDB" id="95390at2759"/>
<evidence type="ECO:0000313" key="10">
    <source>
        <dbReference type="Proteomes" id="UP000322899"/>
    </source>
</evidence>
<dbReference type="Proteomes" id="UP000323011">
    <property type="component" value="Unassembled WGS sequence"/>
</dbReference>
<evidence type="ECO:0000313" key="8">
    <source>
        <dbReference type="EMBL" id="KAA0162267.1"/>
    </source>
</evidence>
<dbReference type="PANTHER" id="PTHR14781:SF0">
    <property type="entry name" value="INTRAFLAGELLAR TRANSPORT PROTEIN 56"/>
    <property type="match status" value="1"/>
</dbReference>
<gene>
    <name evidence="9" type="ORF">FNF27_03129</name>
    <name evidence="7" type="ORF">FNF29_05023</name>
    <name evidence="8" type="ORF">FNF31_03309</name>
</gene>
<organism evidence="7 11">
    <name type="scientific">Cafeteria roenbergensis</name>
    <name type="common">Marine flagellate</name>
    <dbReference type="NCBI Taxonomy" id="33653"/>
    <lineage>
        <taxon>Eukaryota</taxon>
        <taxon>Sar</taxon>
        <taxon>Stramenopiles</taxon>
        <taxon>Bigyra</taxon>
        <taxon>Opalozoa</taxon>
        <taxon>Bicosoecida</taxon>
        <taxon>Cafeteriaceae</taxon>
        <taxon>Cafeteria</taxon>
    </lineage>
</organism>
<dbReference type="EMBL" id="VLTO01000014">
    <property type="protein sequence ID" value="KAA0175429.1"/>
    <property type="molecule type" value="Genomic_DNA"/>
</dbReference>
<proteinExistence type="inferred from homology"/>
<sequence length="536" mass="60055">MPQLQDFVGKCDWTGAMTLLEFQRRADDGDDKTLLWMAYCSFHLGDYAKALDLYDEAIEAHGPSMDASLGRACCMYFLGRPKDAISIAEEFEDESPLAARVIFHAALKDGDEDRLLAAHEKIDDTSKTDQLSLAALHYMRSHFQEAMEIFKRINHDHKEDIALHVYMAMCYYKLDYYDVSLKILQVYLQHSPHSPAAANLKACNHFRLYNGKAAESELRQLVDATGDAAVVEDSATLKHNLCIFRGGADASRILTPLLDSVPEARLNLTIHYLKAGDIAAAHATAEGIKPVAPTEYIVKAVVHAELGQASGDREHLRLAQQYFQLVGSSTSECDTVPGRQCMASCFFILRQFADVNVYLASIKPYVFSNSEFNWNYGISLAAEHDYETAEQVLLQISDESFTSEYVYIAWLARCYIMNGKAKLAWELYLRAETGPDAMLLLNQIANDCYRMGAFYFAAKAFSMMERYDMQQEYWEGKRGACIGVLQQVIAGQESSDSLPEVLEMLRAGAESHPQQEHVAAVIAKWCSENGVSYMGL</sequence>
<evidence type="ECO:0000256" key="3">
    <source>
        <dbReference type="ARBA" id="ARBA00019387"/>
    </source>
</evidence>
<dbReference type="EMBL" id="VLTN01000032">
    <property type="protein sequence ID" value="KAA0150686.1"/>
    <property type="molecule type" value="Genomic_DNA"/>
</dbReference>
<comment type="similarity">
    <text evidence="2">Belongs to the IFT56 family.</text>
</comment>
<evidence type="ECO:0000256" key="4">
    <source>
        <dbReference type="ARBA" id="ARBA00022737"/>
    </source>
</evidence>
<evidence type="ECO:0000256" key="2">
    <source>
        <dbReference type="ARBA" id="ARBA00007834"/>
    </source>
</evidence>
<dbReference type="InterPro" id="IPR030511">
    <property type="entry name" value="TTC26"/>
</dbReference>
<protein>
    <recommendedName>
        <fullName evidence="3">Intraflagellar transport protein 56</fullName>
    </recommendedName>
</protein>
<dbReference type="EMBL" id="VLTM01000028">
    <property type="protein sequence ID" value="KAA0162267.1"/>
    <property type="molecule type" value="Genomic_DNA"/>
</dbReference>
<dbReference type="Gene3D" id="1.25.40.10">
    <property type="entry name" value="Tetratricopeptide repeat domain"/>
    <property type="match status" value="2"/>
</dbReference>
<dbReference type="OMA" id="FIIRRDY"/>
<dbReference type="Proteomes" id="UP000325113">
    <property type="component" value="Unassembled WGS sequence"/>
</dbReference>
<evidence type="ECO:0000256" key="6">
    <source>
        <dbReference type="ARBA" id="ARBA00023273"/>
    </source>
</evidence>
<dbReference type="InterPro" id="IPR011990">
    <property type="entry name" value="TPR-like_helical_dom_sf"/>
</dbReference>
<dbReference type="PANTHER" id="PTHR14781">
    <property type="entry name" value="INTRAFLAGELLAR TRANSPORT PROTEIN 56"/>
    <property type="match status" value="1"/>
</dbReference>
<dbReference type="GO" id="GO:0036064">
    <property type="term" value="C:ciliary basal body"/>
    <property type="evidence" value="ECO:0007669"/>
    <property type="project" value="TreeGrafter"/>
</dbReference>
<evidence type="ECO:0000313" key="12">
    <source>
        <dbReference type="Proteomes" id="UP000325113"/>
    </source>
</evidence>
<comment type="caution">
    <text evidence="7">The sequence shown here is derived from an EMBL/GenBank/DDBJ whole genome shotgun (WGS) entry which is preliminary data.</text>
</comment>
<dbReference type="GO" id="GO:0120170">
    <property type="term" value="F:intraciliary transport particle B binding"/>
    <property type="evidence" value="ECO:0007669"/>
    <property type="project" value="TreeGrafter"/>
</dbReference>
<keyword evidence="11" id="KW-1185">Reference proteome</keyword>
<evidence type="ECO:0000313" key="7">
    <source>
        <dbReference type="EMBL" id="KAA0150686.1"/>
    </source>
</evidence>
<dbReference type="GO" id="GO:0035735">
    <property type="term" value="P:intraciliary transport involved in cilium assembly"/>
    <property type="evidence" value="ECO:0007669"/>
    <property type="project" value="TreeGrafter"/>
</dbReference>
<dbReference type="GO" id="GO:0035720">
    <property type="term" value="P:intraciliary anterograde transport"/>
    <property type="evidence" value="ECO:0007669"/>
    <property type="project" value="TreeGrafter"/>
</dbReference>
<reference evidence="10 11" key="1">
    <citation type="submission" date="2019-07" db="EMBL/GenBank/DDBJ databases">
        <title>Genomes of Cafeteria roenbergensis.</title>
        <authorList>
            <person name="Fischer M.G."/>
            <person name="Hackl T."/>
            <person name="Roman M."/>
        </authorList>
    </citation>
    <scope>NUCLEOTIDE SEQUENCE [LARGE SCALE GENOMIC DNA]</scope>
    <source>
        <strain evidence="7 11">BVI</strain>
        <strain evidence="8 12">Cflag</strain>
        <strain evidence="9 10">E4-10P</strain>
    </source>
</reference>
<accession>A0A5A8CC73</accession>
<name>A0A5A8CC73_CAFRO</name>
<dbReference type="Proteomes" id="UP000322899">
    <property type="component" value="Unassembled WGS sequence"/>
</dbReference>
<evidence type="ECO:0000313" key="11">
    <source>
        <dbReference type="Proteomes" id="UP000323011"/>
    </source>
</evidence>
<keyword evidence="4" id="KW-0677">Repeat</keyword>
<dbReference type="InterPro" id="IPR019734">
    <property type="entry name" value="TPR_rpt"/>
</dbReference>
<comment type="subcellular location">
    <subcellularLocation>
        <location evidence="1">Cell projection</location>
        <location evidence="1">Cilium</location>
    </subcellularLocation>
</comment>
<dbReference type="AlphaFoldDB" id="A0A5A8CC73"/>
<evidence type="ECO:0000313" key="9">
    <source>
        <dbReference type="EMBL" id="KAA0175429.1"/>
    </source>
</evidence>
<evidence type="ECO:0000256" key="1">
    <source>
        <dbReference type="ARBA" id="ARBA00004138"/>
    </source>
</evidence>
<keyword evidence="6" id="KW-0966">Cell projection</keyword>
<dbReference type="Pfam" id="PF13174">
    <property type="entry name" value="TPR_6"/>
    <property type="match status" value="1"/>
</dbReference>
<keyword evidence="5" id="KW-0802">TPR repeat</keyword>
<dbReference type="GO" id="GO:0030992">
    <property type="term" value="C:intraciliary transport particle B"/>
    <property type="evidence" value="ECO:0007669"/>
    <property type="project" value="TreeGrafter"/>
</dbReference>
<dbReference type="SUPFAM" id="SSF48452">
    <property type="entry name" value="TPR-like"/>
    <property type="match status" value="1"/>
</dbReference>
<evidence type="ECO:0000256" key="5">
    <source>
        <dbReference type="ARBA" id="ARBA00022803"/>
    </source>
</evidence>